<dbReference type="RefSeq" id="WP_146900639.1">
    <property type="nucleotide sequence ID" value="NZ_BAAARM010000002.1"/>
</dbReference>
<sequence>MPLTTPYTLVPTPPRRRALDALATRLPRVGLDGVLADLDRAAEPCDVPGRAAGRGFTWAPEDRDDTSWTPQGLACLRSGDVVLVAWYARRRLGVATRGSRLTVVDRRDPEQPRYGHVLLTTPRRLPGAPTLGRVGVHAGGIAVVGDLLYVADTLGGVRVFRLADVVAVPRRRLDAALPWRGAGTRTLGRRLTGGYTALGHDHVLPELMRLRAGVRAGLRRLRWSFLSVGELDGRPCLVAGEYGRKGSTPRLAVYALDPRTGLPAVDPDGRCRPVEVHEDQPPRMQGAAVAGSTWYLTASTGEGNPGDLHVGTPGHLRRHRGVLPTGPEDVDWARPGEELWCQTEWPGRRWVFPIDVRRWPGPPGADEADGGADAAGAGHAHPAGSAGGG</sequence>
<evidence type="ECO:0000256" key="1">
    <source>
        <dbReference type="SAM" id="MobiDB-lite"/>
    </source>
</evidence>
<feature type="compositionally biased region" description="Low complexity" evidence="1">
    <location>
        <begin position="371"/>
        <end position="389"/>
    </location>
</feature>
<comment type="caution">
    <text evidence="2">The sequence shown here is derived from an EMBL/GenBank/DDBJ whole genome shotgun (WGS) entry which is preliminary data.</text>
</comment>
<dbReference type="EMBL" id="BJYY01000004">
    <property type="protein sequence ID" value="GEO33181.1"/>
    <property type="molecule type" value="Genomic_DNA"/>
</dbReference>
<gene>
    <name evidence="2" type="ORF">CAE01nite_09060</name>
</gene>
<proteinExistence type="predicted"/>
<protein>
    <submittedName>
        <fullName evidence="2">Uncharacterized protein</fullName>
    </submittedName>
</protein>
<reference evidence="2 3" key="1">
    <citation type="submission" date="2019-07" db="EMBL/GenBank/DDBJ databases">
        <title>Whole genome shotgun sequence of Cellulomonas aerilata NBRC 106308.</title>
        <authorList>
            <person name="Hosoyama A."/>
            <person name="Uohara A."/>
            <person name="Ohji S."/>
            <person name="Ichikawa N."/>
        </authorList>
    </citation>
    <scope>NUCLEOTIDE SEQUENCE [LARGE SCALE GENOMIC DNA]</scope>
    <source>
        <strain evidence="2 3">NBRC 106308</strain>
    </source>
</reference>
<dbReference type="OrthoDB" id="618894at2"/>
<keyword evidence="3" id="KW-1185">Reference proteome</keyword>
<feature type="region of interest" description="Disordered" evidence="1">
    <location>
        <begin position="360"/>
        <end position="389"/>
    </location>
</feature>
<dbReference type="AlphaFoldDB" id="A0A512D9Q4"/>
<evidence type="ECO:0000313" key="2">
    <source>
        <dbReference type="EMBL" id="GEO33181.1"/>
    </source>
</evidence>
<evidence type="ECO:0000313" key="3">
    <source>
        <dbReference type="Proteomes" id="UP000321181"/>
    </source>
</evidence>
<name>A0A512D9Q4_9CELL</name>
<accession>A0A512D9Q4</accession>
<organism evidence="2 3">
    <name type="scientific">Cellulomonas aerilata</name>
    <dbReference type="NCBI Taxonomy" id="515326"/>
    <lineage>
        <taxon>Bacteria</taxon>
        <taxon>Bacillati</taxon>
        <taxon>Actinomycetota</taxon>
        <taxon>Actinomycetes</taxon>
        <taxon>Micrococcales</taxon>
        <taxon>Cellulomonadaceae</taxon>
        <taxon>Cellulomonas</taxon>
    </lineage>
</organism>
<dbReference type="Proteomes" id="UP000321181">
    <property type="component" value="Unassembled WGS sequence"/>
</dbReference>